<dbReference type="EMBL" id="JAPZVI010000002">
    <property type="protein sequence ID" value="MCZ8400547.1"/>
    <property type="molecule type" value="Genomic_DNA"/>
</dbReference>
<feature type="domain" description="Glycosyltransferase 2-like" evidence="4">
    <location>
        <begin position="7"/>
        <end position="121"/>
    </location>
</feature>
<reference evidence="5" key="1">
    <citation type="submission" date="2022-12" db="EMBL/GenBank/DDBJ databases">
        <authorList>
            <person name="Voronina O.L."/>
            <person name="Kunda M.S."/>
            <person name="Ryzhova N."/>
            <person name="Aksenova E.I."/>
        </authorList>
    </citation>
    <scope>NUCLEOTIDE SEQUENCE</scope>
    <source>
        <strain evidence="5">SCCH136:Ach223948</strain>
    </source>
</reference>
<name>A0A9W5EPR0_ALCXX</name>
<protein>
    <submittedName>
        <fullName evidence="5">Glycosyltransferase family 2 protein</fullName>
    </submittedName>
</protein>
<evidence type="ECO:0000256" key="3">
    <source>
        <dbReference type="ARBA" id="ARBA00022679"/>
    </source>
</evidence>
<dbReference type="Proteomes" id="UP001141992">
    <property type="component" value="Unassembled WGS sequence"/>
</dbReference>
<keyword evidence="3" id="KW-0808">Transferase</keyword>
<comment type="similarity">
    <text evidence="1">Belongs to the glycosyltransferase 2 family.</text>
</comment>
<organism evidence="5 6">
    <name type="scientific">Alcaligenes xylosoxydans xylosoxydans</name>
    <name type="common">Achromobacter xylosoxidans</name>
    <dbReference type="NCBI Taxonomy" id="85698"/>
    <lineage>
        <taxon>Bacteria</taxon>
        <taxon>Pseudomonadati</taxon>
        <taxon>Pseudomonadota</taxon>
        <taxon>Betaproteobacteria</taxon>
        <taxon>Burkholderiales</taxon>
        <taxon>Alcaligenaceae</taxon>
        <taxon>Achromobacter</taxon>
    </lineage>
</organism>
<evidence type="ECO:0000313" key="5">
    <source>
        <dbReference type="EMBL" id="MCZ8400547.1"/>
    </source>
</evidence>
<keyword evidence="2" id="KW-0328">Glycosyltransferase</keyword>
<dbReference type="AlphaFoldDB" id="A0A9W5EPR0"/>
<dbReference type="Gene3D" id="3.90.550.10">
    <property type="entry name" value="Spore Coat Polysaccharide Biosynthesis Protein SpsA, Chain A"/>
    <property type="match status" value="1"/>
</dbReference>
<dbReference type="GO" id="GO:0016757">
    <property type="term" value="F:glycosyltransferase activity"/>
    <property type="evidence" value="ECO:0007669"/>
    <property type="project" value="UniProtKB-KW"/>
</dbReference>
<dbReference type="InterPro" id="IPR050834">
    <property type="entry name" value="Glycosyltransf_2"/>
</dbReference>
<dbReference type="Pfam" id="PF00535">
    <property type="entry name" value="Glycos_transf_2"/>
    <property type="match status" value="1"/>
</dbReference>
<evidence type="ECO:0000313" key="6">
    <source>
        <dbReference type="Proteomes" id="UP001141992"/>
    </source>
</evidence>
<proteinExistence type="inferred from homology"/>
<dbReference type="PANTHER" id="PTHR43685">
    <property type="entry name" value="GLYCOSYLTRANSFERASE"/>
    <property type="match status" value="1"/>
</dbReference>
<evidence type="ECO:0000256" key="1">
    <source>
        <dbReference type="ARBA" id="ARBA00006739"/>
    </source>
</evidence>
<dbReference type="CDD" id="cd04196">
    <property type="entry name" value="GT_2_like_d"/>
    <property type="match status" value="1"/>
</dbReference>
<dbReference type="InterPro" id="IPR001173">
    <property type="entry name" value="Glyco_trans_2-like"/>
</dbReference>
<evidence type="ECO:0000256" key="2">
    <source>
        <dbReference type="ARBA" id="ARBA00022676"/>
    </source>
</evidence>
<dbReference type="SUPFAM" id="SSF53448">
    <property type="entry name" value="Nucleotide-diphospho-sugar transferases"/>
    <property type="match status" value="1"/>
</dbReference>
<gene>
    <name evidence="5" type="ORF">O9570_03785</name>
</gene>
<accession>A0A9W5EPR0</accession>
<dbReference type="InterPro" id="IPR029044">
    <property type="entry name" value="Nucleotide-diphossugar_trans"/>
</dbReference>
<evidence type="ECO:0000259" key="4">
    <source>
        <dbReference type="Pfam" id="PF00535"/>
    </source>
</evidence>
<dbReference type="RefSeq" id="WP_054440717.1">
    <property type="nucleotide sequence ID" value="NZ_CYTI01000017.1"/>
</dbReference>
<comment type="caution">
    <text evidence="5">The sequence shown here is derived from an EMBL/GenBank/DDBJ whole genome shotgun (WGS) entry which is preliminary data.</text>
</comment>
<sequence length="308" mass="34608">MSKQVAILLCTYQGQQYLAEQLDSYAGQSYAHWDLWVSDDGSKDETRSILQTYEKKWRGEHQLSVFDGPKKGFAANFLSLLCQGSIQGDYFSFSDQDDIWAPKKIDRAVQWLDGVPPDIPALYCSRTQLVDEKNVDIGCSPLFQRPPHFKNALVQNIAGGNTMVFNRAARTLLLQVGPYVDVVAHDWWVYQVISACGGRVCYDSRPALRYRQHGGNLIGSNNGIGARLKRASMLFEGQLKNWNERNIRALGLLESNMSEEARSVFAQFKDARSRSAINRALGVWRSGVYRQTTLGNMGLLAAALFNKI</sequence>
<dbReference type="PANTHER" id="PTHR43685:SF5">
    <property type="entry name" value="GLYCOSYLTRANSFERASE EPSE-RELATED"/>
    <property type="match status" value="1"/>
</dbReference>